<evidence type="ECO:0000313" key="2">
    <source>
        <dbReference type="EMBL" id="TRM10291.1"/>
    </source>
</evidence>
<keyword evidence="6" id="KW-1185">Reference proteome</keyword>
<evidence type="ECO:0000313" key="5">
    <source>
        <dbReference type="Proteomes" id="UP000306980"/>
    </source>
</evidence>
<evidence type="ECO:0000313" key="6">
    <source>
        <dbReference type="Proteomes" id="UP000319280"/>
    </source>
</evidence>
<dbReference type="OrthoDB" id="9808061at2"/>
<evidence type="ECO:0000313" key="4">
    <source>
        <dbReference type="EMBL" id="TRM10938.1"/>
    </source>
</evidence>
<dbReference type="EMBL" id="VCIA01000001">
    <property type="protein sequence ID" value="TMN21415.1"/>
    <property type="molecule type" value="Genomic_DNA"/>
</dbReference>
<accession>A0A5S3QHR9</accession>
<sequence>MTLKDKRIEWKSRYDAWKESGQTIAEWCRDQEIKVHQMYYWVRRFDNDRISAEPEPTQWLTVQVDDEITSSEGQESIFIHYGVISVEVRPGANVSLLSDIIHVLHNQC</sequence>
<name>A0A549YFM1_9BACI</name>
<dbReference type="AlphaFoldDB" id="A0A549YFM1"/>
<accession>A0A549YFM1</accession>
<evidence type="ECO:0000313" key="3">
    <source>
        <dbReference type="EMBL" id="TRM10684.1"/>
    </source>
</evidence>
<reference evidence="1 5" key="1">
    <citation type="submission" date="2019-05" db="EMBL/GenBank/DDBJ databases">
        <title>Genomic analysis of Lentibacillus sp. NKC220-2.</title>
        <authorList>
            <person name="Oh Y.J."/>
        </authorList>
    </citation>
    <scope>NUCLEOTIDE SEQUENCE [LARGE SCALE GENOMIC DNA]</scope>
    <source>
        <strain evidence="1 5">NKC220-2</strain>
    </source>
</reference>
<dbReference type="RefSeq" id="WP_138601794.1">
    <property type="nucleotide sequence ID" value="NZ_VCIA01000001.1"/>
</dbReference>
<protein>
    <submittedName>
        <fullName evidence="3">IS66 family insertion sequence element accessory protein TnpB</fullName>
    </submittedName>
</protein>
<gene>
    <name evidence="1" type="ORF">FFL34_04285</name>
    <name evidence="2" type="ORF">FH966_00350</name>
    <name evidence="3" type="ORF">FH966_02535</name>
    <name evidence="4" type="ORF">FH966_03935</name>
</gene>
<dbReference type="EMBL" id="VJMZ01000001">
    <property type="protein sequence ID" value="TRM10291.1"/>
    <property type="molecule type" value="Genomic_DNA"/>
</dbReference>
<reference evidence="3 6" key="2">
    <citation type="submission" date="2019-07" db="EMBL/GenBank/DDBJ databases">
        <title>Genomic analysis of Lentibacillus sp. NKC851-2.</title>
        <authorList>
            <person name="Oh Y.J."/>
        </authorList>
    </citation>
    <scope>NUCLEOTIDE SEQUENCE [LARGE SCALE GENOMIC DNA]</scope>
    <source>
        <strain evidence="3 6">NKC851-2</strain>
    </source>
</reference>
<proteinExistence type="predicted"/>
<dbReference type="NCBIfam" id="NF047593">
    <property type="entry name" value="IS66_ISAeme5_TnpA"/>
    <property type="match status" value="1"/>
</dbReference>
<evidence type="ECO:0000313" key="1">
    <source>
        <dbReference type="EMBL" id="TMN21415.1"/>
    </source>
</evidence>
<dbReference type="EMBL" id="VJMZ01000001">
    <property type="protein sequence ID" value="TRM10938.1"/>
    <property type="molecule type" value="Genomic_DNA"/>
</dbReference>
<dbReference type="Proteomes" id="UP000319280">
    <property type="component" value="Unassembled WGS sequence"/>
</dbReference>
<organism evidence="3 6">
    <name type="scientific">Lentibacillus cibarius</name>
    <dbReference type="NCBI Taxonomy" id="2583219"/>
    <lineage>
        <taxon>Bacteria</taxon>
        <taxon>Bacillati</taxon>
        <taxon>Bacillota</taxon>
        <taxon>Bacilli</taxon>
        <taxon>Bacillales</taxon>
        <taxon>Bacillaceae</taxon>
        <taxon>Lentibacillus</taxon>
    </lineage>
</organism>
<dbReference type="EMBL" id="VJMZ01000001">
    <property type="protein sequence ID" value="TRM10684.1"/>
    <property type="molecule type" value="Genomic_DNA"/>
</dbReference>
<dbReference type="Proteomes" id="UP000306980">
    <property type="component" value="Unassembled WGS sequence"/>
</dbReference>
<comment type="caution">
    <text evidence="3">The sequence shown here is derived from an EMBL/GenBank/DDBJ whole genome shotgun (WGS) entry which is preliminary data.</text>
</comment>